<dbReference type="OrthoDB" id="9773478at2"/>
<dbReference type="InterPro" id="IPR005501">
    <property type="entry name" value="LamB/YcsF/PxpA-like"/>
</dbReference>
<accession>A0A0C5VYF4</accession>
<evidence type="ECO:0000313" key="2">
    <source>
        <dbReference type="Proteomes" id="UP000032229"/>
    </source>
</evidence>
<dbReference type="NCBIfam" id="NF003814">
    <property type="entry name" value="PRK05406.1-3"/>
    <property type="match status" value="1"/>
</dbReference>
<sequence length="246" mass="27524">MKNTTIDINVDLGEGVGNEALLMPFITSCNIACGGHAGDLQTMQEVVNLAKRYDVKVGAHPSFPDKEHFGRHTIEMSNADLFVSIKQQIEALLGILDNEQVPLNHIKLHGALYNLAAVNKNTAQVVVDVVKSFDFPVRLYVPFKSVIADFAITNNIEIVYEAFADRNYNDDLTLVSRTQKDAVIHDSNRMFNHVLSVVNYKAVKTISGTYKHIEAETFCIHGDNPNAVELIKYLRMHLETKHIFVS</sequence>
<protein>
    <submittedName>
        <fullName evidence="1">LamB/YcsF family protein</fullName>
    </submittedName>
</protein>
<dbReference type="GO" id="GO:0005975">
    <property type="term" value="P:carbohydrate metabolic process"/>
    <property type="evidence" value="ECO:0007669"/>
    <property type="project" value="InterPro"/>
</dbReference>
<dbReference type="RefSeq" id="WP_052647485.1">
    <property type="nucleotide sequence ID" value="NZ_CP007202.1"/>
</dbReference>
<dbReference type="NCBIfam" id="NF003816">
    <property type="entry name" value="PRK05406.1-5"/>
    <property type="match status" value="1"/>
</dbReference>
<dbReference type="PANTHER" id="PTHR30292">
    <property type="entry name" value="UNCHARACTERIZED PROTEIN YBGL-RELATED"/>
    <property type="match status" value="1"/>
</dbReference>
<dbReference type="KEGG" id="sze:AW14_11100"/>
<dbReference type="EMBL" id="CP007202">
    <property type="protein sequence ID" value="AJR04106.1"/>
    <property type="molecule type" value="Genomic_DNA"/>
</dbReference>
<dbReference type="CDD" id="cd10801">
    <property type="entry name" value="LamB_YcsF_like_1"/>
    <property type="match status" value="1"/>
</dbReference>
<dbReference type="InterPro" id="IPR011330">
    <property type="entry name" value="Glyco_hydro/deAcase_b/a-brl"/>
</dbReference>
<dbReference type="PATRIC" id="fig|1454006.5.peg.2200"/>
<organism evidence="1 2">
    <name type="scientific">Siansivirga zeaxanthinifaciens CC-SAMT-1</name>
    <dbReference type="NCBI Taxonomy" id="1454006"/>
    <lineage>
        <taxon>Bacteria</taxon>
        <taxon>Pseudomonadati</taxon>
        <taxon>Bacteroidota</taxon>
        <taxon>Flavobacteriia</taxon>
        <taxon>Flavobacteriales</taxon>
        <taxon>Flavobacteriaceae</taxon>
        <taxon>Siansivirga</taxon>
    </lineage>
</organism>
<reference evidence="1 2" key="1">
    <citation type="submission" date="2014-02" db="EMBL/GenBank/DDBJ databases">
        <authorList>
            <person name="Young C.-C."/>
            <person name="Hameed A."/>
            <person name="Huang H.-C."/>
            <person name="Shahina M."/>
        </authorList>
    </citation>
    <scope>NUCLEOTIDE SEQUENCE [LARGE SCALE GENOMIC DNA]</scope>
    <source>
        <strain evidence="1 2">CC-SAMT-1</strain>
    </source>
</reference>
<dbReference type="SUPFAM" id="SSF88713">
    <property type="entry name" value="Glycoside hydrolase/deacetylase"/>
    <property type="match status" value="1"/>
</dbReference>
<dbReference type="PANTHER" id="PTHR30292:SF0">
    <property type="entry name" value="5-OXOPROLINASE SUBUNIT A"/>
    <property type="match status" value="1"/>
</dbReference>
<keyword evidence="2" id="KW-1185">Reference proteome</keyword>
<gene>
    <name evidence="1" type="ORF">AW14_11100</name>
</gene>
<dbReference type="Pfam" id="PF03746">
    <property type="entry name" value="LamB_YcsF"/>
    <property type="match status" value="1"/>
</dbReference>
<evidence type="ECO:0000313" key="1">
    <source>
        <dbReference type="EMBL" id="AJR04106.1"/>
    </source>
</evidence>
<proteinExistence type="predicted"/>
<dbReference type="STRING" id="1454006.AW14_11100"/>
<name>A0A0C5VYF4_9FLAO</name>
<dbReference type="AlphaFoldDB" id="A0A0C5VYF4"/>
<dbReference type="Proteomes" id="UP000032229">
    <property type="component" value="Chromosome"/>
</dbReference>
<dbReference type="Gene3D" id="3.20.20.370">
    <property type="entry name" value="Glycoside hydrolase/deacetylase"/>
    <property type="match status" value="1"/>
</dbReference>
<dbReference type="HOGENOM" id="CLU_069535_0_0_10"/>